<dbReference type="EMBL" id="REGN01003980">
    <property type="protein sequence ID" value="RNA19776.1"/>
    <property type="molecule type" value="Genomic_DNA"/>
</dbReference>
<keyword evidence="3" id="KW-1185">Reference proteome</keyword>
<comment type="caution">
    <text evidence="2">The sequence shown here is derived from an EMBL/GenBank/DDBJ whole genome shotgun (WGS) entry which is preliminary data.</text>
</comment>
<evidence type="ECO:0000313" key="3">
    <source>
        <dbReference type="Proteomes" id="UP000276133"/>
    </source>
</evidence>
<gene>
    <name evidence="2" type="ORF">BpHYR1_012151</name>
</gene>
<accession>A0A3M7R8A9</accession>
<protein>
    <submittedName>
        <fullName evidence="2">Uncharacterized protein</fullName>
    </submittedName>
</protein>
<reference evidence="2 3" key="1">
    <citation type="journal article" date="2018" name="Sci. Rep.">
        <title>Genomic signatures of local adaptation to the degree of environmental predictability in rotifers.</title>
        <authorList>
            <person name="Franch-Gras L."/>
            <person name="Hahn C."/>
            <person name="Garcia-Roger E.M."/>
            <person name="Carmona M.J."/>
            <person name="Serra M."/>
            <person name="Gomez A."/>
        </authorList>
    </citation>
    <scope>NUCLEOTIDE SEQUENCE [LARGE SCALE GENOMIC DNA]</scope>
    <source>
        <strain evidence="2">HYR1</strain>
    </source>
</reference>
<keyword evidence="1" id="KW-1133">Transmembrane helix</keyword>
<evidence type="ECO:0000313" key="2">
    <source>
        <dbReference type="EMBL" id="RNA19776.1"/>
    </source>
</evidence>
<keyword evidence="1" id="KW-0472">Membrane</keyword>
<keyword evidence="1" id="KW-0812">Transmembrane</keyword>
<feature type="transmembrane region" description="Helical" evidence="1">
    <location>
        <begin position="21"/>
        <end position="40"/>
    </location>
</feature>
<dbReference type="AlphaFoldDB" id="A0A3M7R8A9"/>
<evidence type="ECO:0000256" key="1">
    <source>
        <dbReference type="SAM" id="Phobius"/>
    </source>
</evidence>
<proteinExistence type="predicted"/>
<organism evidence="2 3">
    <name type="scientific">Brachionus plicatilis</name>
    <name type="common">Marine rotifer</name>
    <name type="synonym">Brachionus muelleri</name>
    <dbReference type="NCBI Taxonomy" id="10195"/>
    <lineage>
        <taxon>Eukaryota</taxon>
        <taxon>Metazoa</taxon>
        <taxon>Spiralia</taxon>
        <taxon>Gnathifera</taxon>
        <taxon>Rotifera</taxon>
        <taxon>Eurotatoria</taxon>
        <taxon>Monogononta</taxon>
        <taxon>Pseudotrocha</taxon>
        <taxon>Ploima</taxon>
        <taxon>Brachionidae</taxon>
        <taxon>Brachionus</taxon>
    </lineage>
</organism>
<dbReference type="Proteomes" id="UP000276133">
    <property type="component" value="Unassembled WGS sequence"/>
</dbReference>
<sequence length="65" mass="7345">MDFLGTKLQCSSTFLADLKGRSGGIMCPYFFLASMLLNIFFRDAEIFEIFAIVTVSIFSCCRTKK</sequence>
<name>A0A3M7R8A9_BRAPC</name>